<dbReference type="EMBL" id="CM002799">
    <property type="protein sequence ID" value="KZN89790.1"/>
    <property type="molecule type" value="Genomic_DNA"/>
</dbReference>
<feature type="compositionally biased region" description="Polar residues" evidence="1">
    <location>
        <begin position="279"/>
        <end position="288"/>
    </location>
</feature>
<protein>
    <submittedName>
        <fullName evidence="2">Uncharacterized protein</fullName>
    </submittedName>
</protein>
<feature type="region of interest" description="Disordered" evidence="1">
    <location>
        <begin position="279"/>
        <end position="308"/>
    </location>
</feature>
<dbReference type="AlphaFoldDB" id="A0A167UY47"/>
<dbReference type="PhylomeDB" id="A0A167UY47"/>
<gene>
    <name evidence="2" type="ORF">EN45_084260</name>
</gene>
<accession>A0A167UY47</accession>
<organism evidence="2">
    <name type="scientific">Penicillium chrysogenum</name>
    <name type="common">Penicillium notatum</name>
    <dbReference type="NCBI Taxonomy" id="5076"/>
    <lineage>
        <taxon>Eukaryota</taxon>
        <taxon>Fungi</taxon>
        <taxon>Dikarya</taxon>
        <taxon>Ascomycota</taxon>
        <taxon>Pezizomycotina</taxon>
        <taxon>Eurotiomycetes</taxon>
        <taxon>Eurotiomycetidae</taxon>
        <taxon>Eurotiales</taxon>
        <taxon>Aspergillaceae</taxon>
        <taxon>Penicillium</taxon>
        <taxon>Penicillium chrysogenum species complex</taxon>
    </lineage>
</organism>
<dbReference type="Proteomes" id="UP000076449">
    <property type="component" value="Chromosome II"/>
</dbReference>
<sequence length="308" mass="34564">MSSGFNLRQKVFDLIFNAHHNELEKVSTILEDFLEGRMTRDELAEKCGVTRRKTPKLPILAVGDLETRQVEEILQLKATQDDDELQHIPHIQTPIELKSVLAKVEAARSKSPLNEASIRWTIDLLLVYAHDIATSGHPSAGQHIGIQTERHWVLEPVKYDKKKFALVGKPDYAVWYGNIDDTAVNIVVVEAKSQNSAGQGVPQCLAYMGMVHRLRQREKRQNCTVYGVAADAQYFFFLKINEKSRWSVAMVAAVAGKFDRVLGMLVYLLRKAREASPSHSKQSCAQSHAKQESGGSLYAPEDYTMGNT</sequence>
<evidence type="ECO:0000256" key="1">
    <source>
        <dbReference type="SAM" id="MobiDB-lite"/>
    </source>
</evidence>
<reference evidence="2" key="1">
    <citation type="journal article" date="2014" name="Genome Announc.">
        <title>Complete sequencing and chromosome-scale genome assembly of the industrial progenitor strain P2niaD18 from the penicillin producer Penicillium chrysogenum.</title>
        <authorList>
            <person name="Specht T."/>
            <person name="Dahlmann T.A."/>
            <person name="Zadra I."/>
            <person name="Kurnsteiner H."/>
            <person name="Kuck U."/>
        </authorList>
    </citation>
    <scope>NUCLEOTIDE SEQUENCE [LARGE SCALE GENOMIC DNA]</scope>
    <source>
        <strain evidence="2">P2niaD18</strain>
    </source>
</reference>
<evidence type="ECO:0000313" key="2">
    <source>
        <dbReference type="EMBL" id="KZN89790.1"/>
    </source>
</evidence>
<name>A0A167UY47_PENCH</name>
<proteinExistence type="predicted"/>